<dbReference type="RefSeq" id="XP_003684369.1">
    <property type="nucleotide sequence ID" value="XM_003684321.1"/>
</dbReference>
<dbReference type="SUPFAM" id="SSF51445">
    <property type="entry name" value="(Trans)glycosidases"/>
    <property type="match status" value="1"/>
</dbReference>
<dbReference type="CDD" id="cd14752">
    <property type="entry name" value="GH31_N"/>
    <property type="match status" value="1"/>
</dbReference>
<dbReference type="GO" id="GO:0030246">
    <property type="term" value="F:carbohydrate binding"/>
    <property type="evidence" value="ECO:0007669"/>
    <property type="project" value="InterPro"/>
</dbReference>
<comment type="similarity">
    <text evidence="3 10">Belongs to the glycosyl hydrolase 31 family.</text>
</comment>
<accession>G8BPK4</accession>
<dbReference type="STRING" id="1071381.G8BPK4"/>
<protein>
    <recommendedName>
        <fullName evidence="9">Glucosidase II subunit alpha</fullName>
    </recommendedName>
</protein>
<gene>
    <name evidence="15" type="primary">TPHA0B02620</name>
    <name evidence="15" type="ordered locus">TPHA_0B02620</name>
</gene>
<evidence type="ECO:0000259" key="13">
    <source>
        <dbReference type="Pfam" id="PF13802"/>
    </source>
</evidence>
<evidence type="ECO:0000256" key="4">
    <source>
        <dbReference type="ARBA" id="ARBA00022729"/>
    </source>
</evidence>
<feature type="domain" description="Glycosyl hydrolase family 31 C-terminal" evidence="14">
    <location>
        <begin position="701"/>
        <end position="792"/>
    </location>
</feature>
<evidence type="ECO:0000256" key="5">
    <source>
        <dbReference type="ARBA" id="ARBA00022801"/>
    </source>
</evidence>
<keyword evidence="8 10" id="KW-0326">Glycosidase</keyword>
<dbReference type="Pfam" id="PF21365">
    <property type="entry name" value="Glyco_hydro_31_3rd"/>
    <property type="match status" value="1"/>
</dbReference>
<dbReference type="KEGG" id="tpf:TPHA_0B02620"/>
<dbReference type="InterPro" id="IPR017853">
    <property type="entry name" value="GH"/>
</dbReference>
<dbReference type="InterPro" id="IPR025887">
    <property type="entry name" value="Glyco_hydro_31_N_dom"/>
</dbReference>
<dbReference type="Proteomes" id="UP000005666">
    <property type="component" value="Chromosome 2"/>
</dbReference>
<name>G8BPK4_TETPH</name>
<comment type="pathway">
    <text evidence="2">Glycan metabolism; N-glycan metabolism.</text>
</comment>
<feature type="signal peptide" evidence="11">
    <location>
        <begin position="1"/>
        <end position="20"/>
    </location>
</feature>
<evidence type="ECO:0000256" key="11">
    <source>
        <dbReference type="SAM" id="SignalP"/>
    </source>
</evidence>
<evidence type="ECO:0000313" key="16">
    <source>
        <dbReference type="Proteomes" id="UP000005666"/>
    </source>
</evidence>
<dbReference type="HOGENOM" id="CLU_000631_7_0_1"/>
<dbReference type="OrthoDB" id="1334205at2759"/>
<dbReference type="CDD" id="cd06603">
    <property type="entry name" value="GH31_GANC_GANAB_alpha"/>
    <property type="match status" value="1"/>
</dbReference>
<dbReference type="PANTHER" id="PTHR22762">
    <property type="entry name" value="ALPHA-GLUCOSIDASE"/>
    <property type="match status" value="1"/>
</dbReference>
<evidence type="ECO:0000256" key="7">
    <source>
        <dbReference type="ARBA" id="ARBA00023180"/>
    </source>
</evidence>
<evidence type="ECO:0000256" key="3">
    <source>
        <dbReference type="ARBA" id="ARBA00007806"/>
    </source>
</evidence>
<evidence type="ECO:0000256" key="6">
    <source>
        <dbReference type="ARBA" id="ARBA00022824"/>
    </source>
</evidence>
<dbReference type="GO" id="GO:0106407">
    <property type="term" value="F:Glc2Man9GlcNAc2 oligosaccharide glucosidase activity"/>
    <property type="evidence" value="ECO:0007669"/>
    <property type="project" value="EnsemblFungi"/>
</dbReference>
<dbReference type="SUPFAM" id="SSF74650">
    <property type="entry name" value="Galactose mutarotase-like"/>
    <property type="match status" value="1"/>
</dbReference>
<evidence type="ECO:0000256" key="10">
    <source>
        <dbReference type="RuleBase" id="RU361185"/>
    </source>
</evidence>
<evidence type="ECO:0000256" key="8">
    <source>
        <dbReference type="ARBA" id="ARBA00023295"/>
    </source>
</evidence>
<proteinExistence type="inferred from homology"/>
<dbReference type="Gene3D" id="2.60.40.1180">
    <property type="entry name" value="Golgi alpha-mannosidase II"/>
    <property type="match status" value="2"/>
</dbReference>
<keyword evidence="6" id="KW-0256">Endoplasmic reticulum</keyword>
<dbReference type="GO" id="GO:0006491">
    <property type="term" value="P:N-glycan processing"/>
    <property type="evidence" value="ECO:0007669"/>
    <property type="project" value="EnsemblFungi"/>
</dbReference>
<dbReference type="GeneID" id="11535079"/>
<keyword evidence="16" id="KW-1185">Reference proteome</keyword>
<dbReference type="AlphaFoldDB" id="G8BPK4"/>
<dbReference type="Pfam" id="PF01055">
    <property type="entry name" value="Glyco_hydro_31_2nd"/>
    <property type="match status" value="1"/>
</dbReference>
<evidence type="ECO:0000259" key="12">
    <source>
        <dbReference type="Pfam" id="PF01055"/>
    </source>
</evidence>
<comment type="subcellular location">
    <subcellularLocation>
        <location evidence="1">Endoplasmic reticulum</location>
    </subcellularLocation>
</comment>
<keyword evidence="5 10" id="KW-0378">Hydrolase</keyword>
<dbReference type="Gene3D" id="3.20.20.80">
    <property type="entry name" value="Glycosidases"/>
    <property type="match status" value="2"/>
</dbReference>
<dbReference type="InterPro" id="IPR048395">
    <property type="entry name" value="Glyco_hydro_31_C"/>
</dbReference>
<evidence type="ECO:0000256" key="2">
    <source>
        <dbReference type="ARBA" id="ARBA00004833"/>
    </source>
</evidence>
<dbReference type="SUPFAM" id="SSF51011">
    <property type="entry name" value="Glycosyl hydrolase domain"/>
    <property type="match status" value="1"/>
</dbReference>
<sequence>MHIHLLPLWFFIIQIIPVLGFTDYLLKTCAQSGFCNRHRFYEANIKESKNRYYSVDKSSIEYYKEENTHKYVFKASIIKTIPRPDVNDIKVELPFTLSFFEDLTSLRFTIDEIRTNRLTELLPDFLNTYRYNETWKWAFDSEFNLYNSELTYKESNWLSNDIITIFNEDESLKVELYTNSFLLKVYYDNKLSIVINEEQLLNIEHLRSKEENFQQLLPEESSFNMFGDNFEYSKADSLRFGPESVGLDFSFIGYKNVFGIPEHADSLRLKDTSKTEPYRLFNVDVFEYNVDSKMPTYGTIPLMIAANPTSSIGVFWVNAADTWVDINYKEDKISSHWISENGIVDVVLLFSKSVAGITEQFTTLTGKPQLPLLSAIGYHQCRWNYNDEADVLNVDSEMDKAHIPYDFIWLDIEYADSRQYFTWKPNSFATPKKMLKKLENLGRQLVVLLDPHLKVDYFASDKCIENGVAINDKNNKPYIGHCWPGKAIWIDALNPLGKKIWDGLVTVFVDKVKNLHMWNDMNEPSIFDGPETTAPKDLIHFGGWEHRSVHNIYGLSVHESTYESLKSLKSDRDQRPFLLTRAYYAGSQRSAAVWTGDNVANWDYLRISIPMVLTNNIVGFPFIGADVAGFSGNPEPELLVRWYQAGIWYPFFRAHAHIDSKRREPYLFDEPIKSIVRDLIVLRYALLPTLYTSFYNSYISGSPIMKPMFYEKPEFEEFYDVDDQFYIGDSGLLTKPVVAPEQTTVDMKFAPGIYYDYFTLDHFVIKGNSVIEKTIETPLEKSAVFIEGGHILTRKDRYRRSSQLTKYDAYTLLISPNLNGFANGILYVDDGISFEYQNGQYVVSNFTFQDNKITNKVIHSPDELAYDGNMSISKIIIPIGSGKVKYSNVATVKMNSNKIVVNVSISDDKKSIIINNPSLSIDTDWELIL</sequence>
<dbReference type="OMA" id="TVHQPLW"/>
<evidence type="ECO:0000256" key="1">
    <source>
        <dbReference type="ARBA" id="ARBA00004240"/>
    </source>
</evidence>
<feature type="chain" id="PRO_5003508553" description="Glucosidase II subunit alpha" evidence="11">
    <location>
        <begin position="21"/>
        <end position="929"/>
    </location>
</feature>
<dbReference type="EMBL" id="HE612857">
    <property type="protein sequence ID" value="CCE61935.1"/>
    <property type="molecule type" value="Genomic_DNA"/>
</dbReference>
<dbReference type="GO" id="GO:0005788">
    <property type="term" value="C:endoplasmic reticulum lumen"/>
    <property type="evidence" value="ECO:0007669"/>
    <property type="project" value="EnsemblFungi"/>
</dbReference>
<evidence type="ECO:0000259" key="14">
    <source>
        <dbReference type="Pfam" id="PF21365"/>
    </source>
</evidence>
<reference evidence="15 16" key="1">
    <citation type="journal article" date="2011" name="Proc. Natl. Acad. Sci. U.S.A.">
        <title>Evolutionary erosion of yeast sex chromosomes by mating-type switching accidents.</title>
        <authorList>
            <person name="Gordon J.L."/>
            <person name="Armisen D."/>
            <person name="Proux-Wera E."/>
            <person name="Oheigeartaigh S.S."/>
            <person name="Byrne K.P."/>
            <person name="Wolfe K.H."/>
        </authorList>
    </citation>
    <scope>NUCLEOTIDE SEQUENCE [LARGE SCALE GENOMIC DNA]</scope>
    <source>
        <strain evidence="16">ATCC 24235 / CBS 4417 / NBRC 1672 / NRRL Y-8282 / UCD 70-5</strain>
    </source>
</reference>
<dbReference type="PANTHER" id="PTHR22762:SF54">
    <property type="entry name" value="BCDNA.GH04962"/>
    <property type="match status" value="1"/>
</dbReference>
<evidence type="ECO:0000313" key="15">
    <source>
        <dbReference type="EMBL" id="CCE61935.1"/>
    </source>
</evidence>
<feature type="domain" description="Glycoside hydrolase family 31 TIM barrel" evidence="12">
    <location>
        <begin position="368"/>
        <end position="692"/>
    </location>
</feature>
<dbReference type="eggNOG" id="KOG1066">
    <property type="taxonomic scope" value="Eukaryota"/>
</dbReference>
<evidence type="ECO:0000256" key="9">
    <source>
        <dbReference type="ARBA" id="ARBA00042895"/>
    </source>
</evidence>
<dbReference type="InterPro" id="IPR000322">
    <property type="entry name" value="Glyco_hydro_31_TIM"/>
</dbReference>
<keyword evidence="7" id="KW-0325">Glycoprotein</keyword>
<organism evidence="15 16">
    <name type="scientific">Tetrapisispora phaffii (strain ATCC 24235 / CBS 4417 / NBRC 1672 / NRRL Y-8282 / UCD 70-5)</name>
    <name type="common">Yeast</name>
    <name type="synonym">Fabospora phaffii</name>
    <dbReference type="NCBI Taxonomy" id="1071381"/>
    <lineage>
        <taxon>Eukaryota</taxon>
        <taxon>Fungi</taxon>
        <taxon>Dikarya</taxon>
        <taxon>Ascomycota</taxon>
        <taxon>Saccharomycotina</taxon>
        <taxon>Saccharomycetes</taxon>
        <taxon>Saccharomycetales</taxon>
        <taxon>Saccharomycetaceae</taxon>
        <taxon>Tetrapisispora</taxon>
    </lineage>
</organism>
<dbReference type="InterPro" id="IPR013780">
    <property type="entry name" value="Glyco_hydro_b"/>
</dbReference>
<dbReference type="Pfam" id="PF13802">
    <property type="entry name" value="Gal_mutarotas_2"/>
    <property type="match status" value="1"/>
</dbReference>
<dbReference type="InterPro" id="IPR011013">
    <property type="entry name" value="Gal_mutarotase_sf_dom"/>
</dbReference>
<keyword evidence="4 11" id="KW-0732">Signal</keyword>
<feature type="domain" description="Glycoside hydrolase family 31 N-terminal" evidence="13">
    <location>
        <begin position="95"/>
        <end position="325"/>
    </location>
</feature>
<dbReference type="Gene3D" id="2.60.40.1760">
    <property type="entry name" value="glycosyl hydrolase (family 31)"/>
    <property type="match status" value="1"/>
</dbReference>
<dbReference type="GO" id="GO:0070880">
    <property type="term" value="P:fungal-type cell wall beta-glucan biosynthetic process"/>
    <property type="evidence" value="ECO:0007669"/>
    <property type="project" value="EnsemblFungi"/>
</dbReference>
<dbReference type="GO" id="GO:0033919">
    <property type="term" value="F:glucan 1,3-alpha-glucosidase activity"/>
    <property type="evidence" value="ECO:0007669"/>
    <property type="project" value="EnsemblFungi"/>
</dbReference>
<dbReference type="GO" id="GO:0017177">
    <property type="term" value="C:glucosidase II complex"/>
    <property type="evidence" value="ECO:0007669"/>
    <property type="project" value="EnsemblFungi"/>
</dbReference>